<evidence type="ECO:0000313" key="2">
    <source>
        <dbReference type="EMBL" id="EEU43342.1"/>
    </source>
</evidence>
<dbReference type="Pfam" id="PF26082">
    <property type="entry name" value="zf-C2H2_AcuF"/>
    <property type="match status" value="1"/>
</dbReference>
<dbReference type="HOGENOM" id="CLU_780955_0_0_1"/>
<dbReference type="eggNOG" id="ENOG502SJT8">
    <property type="taxonomic scope" value="Eukaryota"/>
</dbReference>
<name>C7YXH9_FUSV7</name>
<dbReference type="Pfam" id="PF00010">
    <property type="entry name" value="HLH"/>
    <property type="match status" value="1"/>
</dbReference>
<dbReference type="SUPFAM" id="SSF47459">
    <property type="entry name" value="HLH, helix-loop-helix DNA-binding domain"/>
    <property type="match status" value="1"/>
</dbReference>
<dbReference type="InterPro" id="IPR058925">
    <property type="entry name" value="zf-C2H2_AcuF"/>
</dbReference>
<dbReference type="EMBL" id="GG698902">
    <property type="protein sequence ID" value="EEU43342.1"/>
    <property type="molecule type" value="Genomic_DNA"/>
</dbReference>
<dbReference type="PANTHER" id="PTHR35391">
    <property type="entry name" value="C2H2-TYPE DOMAIN-CONTAINING PROTEIN-RELATED"/>
    <property type="match status" value="1"/>
</dbReference>
<dbReference type="Proteomes" id="UP000005206">
    <property type="component" value="Chromosome 7"/>
</dbReference>
<keyword evidence="3" id="KW-1185">Reference proteome</keyword>
<dbReference type="GO" id="GO:0046983">
    <property type="term" value="F:protein dimerization activity"/>
    <property type="evidence" value="ECO:0007669"/>
    <property type="project" value="InterPro"/>
</dbReference>
<dbReference type="InParanoid" id="C7YXH9"/>
<accession>C7YXH9</accession>
<dbReference type="Gene3D" id="4.10.280.10">
    <property type="entry name" value="Helix-loop-helix DNA-binding domain"/>
    <property type="match status" value="1"/>
</dbReference>
<organism evidence="2 3">
    <name type="scientific">Fusarium vanettenii (strain ATCC MYA-4622 / CBS 123669 / FGSC 9596 / NRRL 45880 / 77-13-4)</name>
    <name type="common">Fusarium solani subsp. pisi</name>
    <dbReference type="NCBI Taxonomy" id="660122"/>
    <lineage>
        <taxon>Eukaryota</taxon>
        <taxon>Fungi</taxon>
        <taxon>Dikarya</taxon>
        <taxon>Ascomycota</taxon>
        <taxon>Pezizomycotina</taxon>
        <taxon>Sordariomycetes</taxon>
        <taxon>Hypocreomycetidae</taxon>
        <taxon>Hypocreales</taxon>
        <taxon>Nectriaceae</taxon>
        <taxon>Fusarium</taxon>
        <taxon>Fusarium solani species complex</taxon>
        <taxon>Fusarium vanettenii</taxon>
    </lineage>
</organism>
<sequence>MTLVELDQVLRDIVDGVDCLLRFSIAIRNPASHDRNKAETLETSLSFYEGVDIRHVQEKFLKTSEALAKRLGRALTRRRQYFHYREKHHQQLSEGLDQGLGLRHIQETEKTTIASSIPDHLKAENVPSDFKGISEIDDMWLEVSCTSYASSTTDVGKLRVSPLPIEHEYGPFLCPFCHIIISAKIRPEWKKHVFGDLRPYLCLSDLCPAPDQQYESHVGRHLEDLALFALPKTVEADDDDSNDLKSQGSHEWSTELAMSDAINRMQKEDDDDLSSQIIEAGGDLEAKQLGTATPELKVMDKLTERKRRSEIKELFDQLLDLVIMKPNEKASKWEILTKENEMLRREIYGMRAAKG</sequence>
<feature type="domain" description="BHLH" evidence="1">
    <location>
        <begin position="295"/>
        <end position="346"/>
    </location>
</feature>
<reference evidence="2 3" key="1">
    <citation type="journal article" date="2009" name="PLoS Genet.">
        <title>The genome of Nectria haematococca: contribution of supernumerary chromosomes to gene expansion.</title>
        <authorList>
            <person name="Coleman J.J."/>
            <person name="Rounsley S.D."/>
            <person name="Rodriguez-Carres M."/>
            <person name="Kuo A."/>
            <person name="Wasmann C.C."/>
            <person name="Grimwood J."/>
            <person name="Schmutz J."/>
            <person name="Taga M."/>
            <person name="White G.J."/>
            <person name="Zhou S."/>
            <person name="Schwartz D.C."/>
            <person name="Freitag M."/>
            <person name="Ma L.J."/>
            <person name="Danchin E.G."/>
            <person name="Henrissat B."/>
            <person name="Coutinho P.M."/>
            <person name="Nelson D.R."/>
            <person name="Straney D."/>
            <person name="Napoli C.A."/>
            <person name="Barker B.M."/>
            <person name="Gribskov M."/>
            <person name="Rep M."/>
            <person name="Kroken S."/>
            <person name="Molnar I."/>
            <person name="Rensing C."/>
            <person name="Kennell J.C."/>
            <person name="Zamora J."/>
            <person name="Farman M.L."/>
            <person name="Selker E.U."/>
            <person name="Salamov A."/>
            <person name="Shapiro H."/>
            <person name="Pangilinan J."/>
            <person name="Lindquist E."/>
            <person name="Lamers C."/>
            <person name="Grigoriev I.V."/>
            <person name="Geiser D.M."/>
            <person name="Covert S.F."/>
            <person name="Temporini E."/>
            <person name="Vanetten H.D."/>
        </authorList>
    </citation>
    <scope>NUCLEOTIDE SEQUENCE [LARGE SCALE GENOMIC DNA]</scope>
    <source>
        <strain evidence="3">ATCC MYA-4622 / CBS 123669 / FGSC 9596 / NRRL 45880 / 77-13-4</strain>
    </source>
</reference>
<evidence type="ECO:0000313" key="3">
    <source>
        <dbReference type="Proteomes" id="UP000005206"/>
    </source>
</evidence>
<dbReference type="InterPro" id="IPR011598">
    <property type="entry name" value="bHLH_dom"/>
</dbReference>
<dbReference type="STRING" id="660122.C7YXH9"/>
<dbReference type="GeneID" id="9666288"/>
<gene>
    <name evidence="2" type="ORF">NECHADRAFT_82535</name>
</gene>
<dbReference type="InterPro" id="IPR036638">
    <property type="entry name" value="HLH_DNA-bd_sf"/>
</dbReference>
<dbReference type="AlphaFoldDB" id="C7YXH9"/>
<dbReference type="VEuPathDB" id="FungiDB:NECHADRAFT_82535"/>
<dbReference type="RefSeq" id="XP_003049055.1">
    <property type="nucleotide sequence ID" value="XM_003049009.1"/>
</dbReference>
<dbReference type="KEGG" id="nhe:NECHADRAFT_82535"/>
<proteinExistence type="predicted"/>
<dbReference type="OrthoDB" id="6133115at2759"/>
<dbReference type="PANTHER" id="PTHR35391:SF7">
    <property type="entry name" value="C2H2-TYPE DOMAIN-CONTAINING PROTEIN"/>
    <property type="match status" value="1"/>
</dbReference>
<dbReference type="PROSITE" id="PS50888">
    <property type="entry name" value="BHLH"/>
    <property type="match status" value="1"/>
</dbReference>
<evidence type="ECO:0000259" key="1">
    <source>
        <dbReference type="PROSITE" id="PS50888"/>
    </source>
</evidence>
<protein>
    <recommendedName>
        <fullName evidence="1">BHLH domain-containing protein</fullName>
    </recommendedName>
</protein>